<dbReference type="EMBL" id="NBNE01005911">
    <property type="protein sequence ID" value="OWZ02834.1"/>
    <property type="molecule type" value="Genomic_DNA"/>
</dbReference>
<organism evidence="1 2">
    <name type="scientific">Phytophthora megakarya</name>
    <dbReference type="NCBI Taxonomy" id="4795"/>
    <lineage>
        <taxon>Eukaryota</taxon>
        <taxon>Sar</taxon>
        <taxon>Stramenopiles</taxon>
        <taxon>Oomycota</taxon>
        <taxon>Peronosporomycetes</taxon>
        <taxon>Peronosporales</taxon>
        <taxon>Peronosporaceae</taxon>
        <taxon>Phytophthora</taxon>
    </lineage>
</organism>
<dbReference type="OrthoDB" id="126214at2759"/>
<comment type="caution">
    <text evidence="1">The sequence shown here is derived from an EMBL/GenBank/DDBJ whole genome shotgun (WGS) entry which is preliminary data.</text>
</comment>
<evidence type="ECO:0000313" key="2">
    <source>
        <dbReference type="Proteomes" id="UP000198211"/>
    </source>
</evidence>
<evidence type="ECO:0000313" key="1">
    <source>
        <dbReference type="EMBL" id="OWZ02834.1"/>
    </source>
</evidence>
<protein>
    <recommendedName>
        <fullName evidence="3">Nuclease HARBI1</fullName>
    </recommendedName>
</protein>
<keyword evidence="2" id="KW-1185">Reference proteome</keyword>
<accession>A0A225VCK6</accession>
<dbReference type="Proteomes" id="UP000198211">
    <property type="component" value="Unassembled WGS sequence"/>
</dbReference>
<proteinExistence type="predicted"/>
<name>A0A225VCK6_9STRA</name>
<dbReference type="AlphaFoldDB" id="A0A225VCK6"/>
<sequence length="153" mass="17601">MQSRRSSRNAVHENIVRMRGLTTTEGHRFFDAIHASQHIFLFRDNFRMDVAAFDASFELCQPFIVDTVRYQREVLAVALNWIGTAATCRSQEVFFDLTYSTVHKYIIRGVRAILLALNSSMKISTQIPPVFLYKHSYFHQALGAIDGTHFQVT</sequence>
<reference evidence="2" key="1">
    <citation type="submission" date="2017-03" db="EMBL/GenBank/DDBJ databases">
        <title>Phytopthora megakarya and P. palmivora, two closely related causual agents of cacao black pod achieved similar genome size and gene model numbers by different mechanisms.</title>
        <authorList>
            <person name="Ali S."/>
            <person name="Shao J."/>
            <person name="Larry D.J."/>
            <person name="Kronmiller B."/>
            <person name="Shen D."/>
            <person name="Strem M.D."/>
            <person name="Melnick R.L."/>
            <person name="Guiltinan M.J."/>
            <person name="Tyler B.M."/>
            <person name="Meinhardt L.W."/>
            <person name="Bailey B.A."/>
        </authorList>
    </citation>
    <scope>NUCLEOTIDE SEQUENCE [LARGE SCALE GENOMIC DNA]</scope>
    <source>
        <strain evidence="2">zdho120</strain>
    </source>
</reference>
<evidence type="ECO:0008006" key="3">
    <source>
        <dbReference type="Google" id="ProtNLM"/>
    </source>
</evidence>
<gene>
    <name evidence="1" type="ORF">PHMEG_00025537</name>
</gene>